<name>A0A949X4F4_9CLOT</name>
<protein>
    <submittedName>
        <fullName evidence="7">Methyl-accepting chemotaxis protein</fullName>
    </submittedName>
</protein>
<dbReference type="Proteomes" id="UP000694308">
    <property type="component" value="Unassembled WGS sequence"/>
</dbReference>
<organism evidence="7 8">
    <name type="scientific">Clostridium thailandense</name>
    <dbReference type="NCBI Taxonomy" id="2794346"/>
    <lineage>
        <taxon>Bacteria</taxon>
        <taxon>Bacillati</taxon>
        <taxon>Bacillota</taxon>
        <taxon>Clostridia</taxon>
        <taxon>Eubacteriales</taxon>
        <taxon>Clostridiaceae</taxon>
        <taxon>Clostridium</taxon>
    </lineage>
</organism>
<dbReference type="EMBL" id="JAEEGC010000175">
    <property type="protein sequence ID" value="MBV7276394.1"/>
    <property type="molecule type" value="Genomic_DNA"/>
</dbReference>
<feature type="domain" description="HAMP" evidence="6">
    <location>
        <begin position="326"/>
        <end position="378"/>
    </location>
</feature>
<evidence type="ECO:0000256" key="1">
    <source>
        <dbReference type="ARBA" id="ARBA00023224"/>
    </source>
</evidence>
<dbReference type="GO" id="GO:0016020">
    <property type="term" value="C:membrane"/>
    <property type="evidence" value="ECO:0007669"/>
    <property type="project" value="InterPro"/>
</dbReference>
<dbReference type="GO" id="GO:0006935">
    <property type="term" value="P:chemotaxis"/>
    <property type="evidence" value="ECO:0007669"/>
    <property type="project" value="UniProtKB-ARBA"/>
</dbReference>
<dbReference type="Pfam" id="PF22673">
    <property type="entry name" value="MCP-like_PDC_1"/>
    <property type="match status" value="1"/>
</dbReference>
<gene>
    <name evidence="7" type="ORF">I6U48_26275</name>
</gene>
<reference evidence="7" key="1">
    <citation type="submission" date="2020-12" db="EMBL/GenBank/DDBJ databases">
        <title>Clostridium thailandense sp. nov., a novel acetogenic bacterium isolated from peat land soil in Thailand.</title>
        <authorList>
            <person name="Chaikitkaew S."/>
            <person name="Birkeland N.K."/>
        </authorList>
    </citation>
    <scope>NUCLEOTIDE SEQUENCE</scope>
    <source>
        <strain evidence="7">PL3</strain>
    </source>
</reference>
<dbReference type="Pfam" id="PF00015">
    <property type="entry name" value="MCPsignal"/>
    <property type="match status" value="1"/>
</dbReference>
<evidence type="ECO:0000256" key="2">
    <source>
        <dbReference type="ARBA" id="ARBA00029447"/>
    </source>
</evidence>
<dbReference type="PROSITE" id="PS50885">
    <property type="entry name" value="HAMP"/>
    <property type="match status" value="1"/>
</dbReference>
<feature type="transmembrane region" description="Helical" evidence="4">
    <location>
        <begin position="12"/>
        <end position="31"/>
    </location>
</feature>
<feature type="domain" description="Methyl-accepting transducer" evidence="5">
    <location>
        <begin position="397"/>
        <end position="633"/>
    </location>
</feature>
<sequence length="683" mass="75239">MLKLKSIRSITLVFILPVIIIGMIILSFLSYQSAKTLINKEIQDKMAYLLQQTNQGIEKELLKHAAIPATLARTVEAAGKSMTKEDYKALVQKSITTNEETFGAGIWFEPYKYKKDVKLYAPYAYKEKDKVVYTDDYSKEEFNYINQEWYKSGINTDKVIVWSAPYVDDLTKITMVTATAPFYDGEKKFAGVTTADINLSSLQKMVNDIKVGKTGRAFLLTKEGIYLADADVSKVMKVKVTEDKNRSLSLIGKEMLFGKSGQSTYDGEDGKNRIYYSTVPETGWVMALTISEKEMMSPIAVLLSKLIVVISITIIIVVLIVIGYARYITNKIKPVNKLAHDIAEGDLTKVLEINREDELGQMGKSMNHMVQNLKSLVGEVKYILKNVVETSKELTSSSEQTQSASEQIALEMQKMVDGNESQVDSAAKASRVVLQISSSMEQIKNSVQKVSEASVKAYKRAEDGGHVVKGAIDQINKIDERVNISSNIINVLGQKSNEIGNIISIITNIAEQTNLLALNAAIEAARAGEQGKGFAVVSEEVRKLAEQSGSAAGQIGGLIYEIQNEMESAIRSMSNGKDAVKEGVVMVKNSGHCFHNILDDLDNVSKQMQGISKAAEEIYDGIQMMVKSIETIVEITQESSGSTQNITAAAEEQSALMKELANCAQVLSEMAERLRSTVGVFKL</sequence>
<dbReference type="Pfam" id="PF00672">
    <property type="entry name" value="HAMP"/>
    <property type="match status" value="1"/>
</dbReference>
<dbReference type="PANTHER" id="PTHR32089">
    <property type="entry name" value="METHYL-ACCEPTING CHEMOTAXIS PROTEIN MCPB"/>
    <property type="match status" value="1"/>
</dbReference>
<dbReference type="InterPro" id="IPR004089">
    <property type="entry name" value="MCPsignal_dom"/>
</dbReference>
<keyword evidence="4" id="KW-0472">Membrane</keyword>
<dbReference type="CDD" id="cd06225">
    <property type="entry name" value="HAMP"/>
    <property type="match status" value="1"/>
</dbReference>
<dbReference type="CDD" id="cd11386">
    <property type="entry name" value="MCP_signal"/>
    <property type="match status" value="1"/>
</dbReference>
<comment type="caution">
    <text evidence="7">The sequence shown here is derived from an EMBL/GenBank/DDBJ whole genome shotgun (WGS) entry which is preliminary data.</text>
</comment>
<dbReference type="FunFam" id="1.10.287.950:FF:000001">
    <property type="entry name" value="Methyl-accepting chemotaxis sensory transducer"/>
    <property type="match status" value="1"/>
</dbReference>
<dbReference type="AlphaFoldDB" id="A0A949X4F4"/>
<evidence type="ECO:0000259" key="5">
    <source>
        <dbReference type="PROSITE" id="PS50111"/>
    </source>
</evidence>
<dbReference type="CDD" id="cd12913">
    <property type="entry name" value="PDC1_MCP_like"/>
    <property type="match status" value="1"/>
</dbReference>
<evidence type="ECO:0000313" key="8">
    <source>
        <dbReference type="Proteomes" id="UP000694308"/>
    </source>
</evidence>
<dbReference type="GO" id="GO:0007165">
    <property type="term" value="P:signal transduction"/>
    <property type="evidence" value="ECO:0007669"/>
    <property type="project" value="UniProtKB-KW"/>
</dbReference>
<evidence type="ECO:0000256" key="3">
    <source>
        <dbReference type="PROSITE-ProRule" id="PRU00284"/>
    </source>
</evidence>
<keyword evidence="1 3" id="KW-0807">Transducer</keyword>
<evidence type="ECO:0000259" key="6">
    <source>
        <dbReference type="PROSITE" id="PS50885"/>
    </source>
</evidence>
<feature type="transmembrane region" description="Helical" evidence="4">
    <location>
        <begin position="299"/>
        <end position="325"/>
    </location>
</feature>
<dbReference type="SMART" id="SM00283">
    <property type="entry name" value="MA"/>
    <property type="match status" value="1"/>
</dbReference>
<keyword evidence="4" id="KW-0812">Transmembrane</keyword>
<comment type="similarity">
    <text evidence="2">Belongs to the methyl-accepting chemotaxis (MCP) protein family.</text>
</comment>
<dbReference type="SMART" id="SM00304">
    <property type="entry name" value="HAMP"/>
    <property type="match status" value="1"/>
</dbReference>
<dbReference type="PANTHER" id="PTHR32089:SF112">
    <property type="entry name" value="LYSOZYME-LIKE PROTEIN-RELATED"/>
    <property type="match status" value="1"/>
</dbReference>
<evidence type="ECO:0000256" key="4">
    <source>
        <dbReference type="SAM" id="Phobius"/>
    </source>
</evidence>
<dbReference type="CDD" id="cd12912">
    <property type="entry name" value="PDC2_MCP_like"/>
    <property type="match status" value="1"/>
</dbReference>
<accession>A0A949X4F4</accession>
<keyword evidence="4" id="KW-1133">Transmembrane helix</keyword>
<dbReference type="InterPro" id="IPR003660">
    <property type="entry name" value="HAMP_dom"/>
</dbReference>
<dbReference type="RefSeq" id="WP_218323476.1">
    <property type="nucleotide sequence ID" value="NZ_JAEEGC010000175.1"/>
</dbReference>
<evidence type="ECO:0000313" key="7">
    <source>
        <dbReference type="EMBL" id="MBV7276394.1"/>
    </source>
</evidence>
<keyword evidence="8" id="KW-1185">Reference proteome</keyword>
<dbReference type="PROSITE" id="PS50111">
    <property type="entry name" value="CHEMOTAXIS_TRANSDUC_2"/>
    <property type="match status" value="1"/>
</dbReference>
<proteinExistence type="inferred from homology"/>